<dbReference type="AlphaFoldDB" id="A0A7W6JTY7"/>
<keyword evidence="2" id="KW-1185">Reference proteome</keyword>
<proteinExistence type="predicted"/>
<gene>
    <name evidence="1" type="ORF">GGR46_002994</name>
</gene>
<accession>A0A7W6JTY7</accession>
<comment type="caution">
    <text evidence="1">The sequence shown here is derived from an EMBL/GenBank/DDBJ whole genome shotgun (WGS) entry which is preliminary data.</text>
</comment>
<organism evidence="1 2">
    <name type="scientific">Sphingomonas kyeonggiensis</name>
    <dbReference type="NCBI Taxonomy" id="1268553"/>
    <lineage>
        <taxon>Bacteria</taxon>
        <taxon>Pseudomonadati</taxon>
        <taxon>Pseudomonadota</taxon>
        <taxon>Alphaproteobacteria</taxon>
        <taxon>Sphingomonadales</taxon>
        <taxon>Sphingomonadaceae</taxon>
        <taxon>Sphingomonas</taxon>
    </lineage>
</organism>
<dbReference type="Proteomes" id="UP000557392">
    <property type="component" value="Unassembled WGS sequence"/>
</dbReference>
<evidence type="ECO:0000313" key="1">
    <source>
        <dbReference type="EMBL" id="MBB4099430.1"/>
    </source>
</evidence>
<sequence>MNSMLVAAQQAIVRKAGAAKAVVQLVGQSECLNLIVKAADEFGISAEPAAGDFHIIVIPWSAITTLSFDR</sequence>
<name>A0A7W6JTY7_9SPHN</name>
<protein>
    <submittedName>
        <fullName evidence="1">Uncharacterized protein</fullName>
    </submittedName>
</protein>
<evidence type="ECO:0000313" key="2">
    <source>
        <dbReference type="Proteomes" id="UP000557392"/>
    </source>
</evidence>
<dbReference type="EMBL" id="JACIEH010000002">
    <property type="protein sequence ID" value="MBB4099430.1"/>
    <property type="molecule type" value="Genomic_DNA"/>
</dbReference>
<reference evidence="1 2" key="1">
    <citation type="submission" date="2020-08" db="EMBL/GenBank/DDBJ databases">
        <title>Genomic Encyclopedia of Type Strains, Phase IV (KMG-IV): sequencing the most valuable type-strain genomes for metagenomic binning, comparative biology and taxonomic classification.</title>
        <authorList>
            <person name="Goeker M."/>
        </authorList>
    </citation>
    <scope>NUCLEOTIDE SEQUENCE [LARGE SCALE GENOMIC DNA]</scope>
    <source>
        <strain evidence="1 2">DSM 101806</strain>
    </source>
</reference>